<evidence type="ECO:0000313" key="12">
    <source>
        <dbReference type="Proteomes" id="UP001501476"/>
    </source>
</evidence>
<comment type="subcellular location">
    <subcellularLocation>
        <location evidence="1">Cell membrane</location>
        <topology evidence="1">Single-pass membrane protein</topology>
    </subcellularLocation>
</comment>
<dbReference type="RefSeq" id="WP_286303957.1">
    <property type="nucleotide sequence ID" value="NZ_AP027741.1"/>
</dbReference>
<comment type="similarity">
    <text evidence="2">Belongs to the MotB family.</text>
</comment>
<dbReference type="NCBIfam" id="NF006541">
    <property type="entry name" value="PRK09038.1"/>
    <property type="match status" value="1"/>
</dbReference>
<accession>A0ABP3D7Q2</accession>
<comment type="caution">
    <text evidence="11">The sequence shown here is derived from an EMBL/GenBank/DDBJ whole genome shotgun (WGS) entry which is preliminary data.</text>
</comment>
<keyword evidence="12" id="KW-1185">Reference proteome</keyword>
<keyword evidence="6 7" id="KW-0472">Membrane</keyword>
<evidence type="ECO:0000256" key="1">
    <source>
        <dbReference type="ARBA" id="ARBA00004162"/>
    </source>
</evidence>
<proteinExistence type="inferred from homology"/>
<keyword evidence="11" id="KW-0282">Flagellum</keyword>
<dbReference type="InterPro" id="IPR006665">
    <property type="entry name" value="OmpA-like"/>
</dbReference>
<dbReference type="InterPro" id="IPR025713">
    <property type="entry name" value="MotB-like_N_dom"/>
</dbReference>
<dbReference type="InterPro" id="IPR036737">
    <property type="entry name" value="OmpA-like_sf"/>
</dbReference>
<gene>
    <name evidence="11" type="primary">motD</name>
    <name evidence="11" type="ORF">GCM10008964_16400</name>
</gene>
<evidence type="ECO:0000256" key="3">
    <source>
        <dbReference type="ARBA" id="ARBA00022475"/>
    </source>
</evidence>
<evidence type="ECO:0000256" key="9">
    <source>
        <dbReference type="SAM" id="Phobius"/>
    </source>
</evidence>
<evidence type="ECO:0000256" key="2">
    <source>
        <dbReference type="ARBA" id="ARBA00008914"/>
    </source>
</evidence>
<dbReference type="SUPFAM" id="SSF103088">
    <property type="entry name" value="OmpA-like"/>
    <property type="match status" value="1"/>
</dbReference>
<keyword evidence="3" id="KW-1003">Cell membrane</keyword>
<keyword evidence="11" id="KW-0966">Cell projection</keyword>
<keyword evidence="5 9" id="KW-1133">Transmembrane helix</keyword>
<evidence type="ECO:0000313" key="11">
    <source>
        <dbReference type="EMBL" id="GAA0225540.1"/>
    </source>
</evidence>
<sequence length="299" mass="33269">MARRKRHEEHENHERWLVSYADFITLLFAFFVVMYSISSVNEGKYRVLSDTLEAVFSESVRSKDPIQIGEISRGEGEIKLEPIAPVPVIPEEAPLPELSNEMPHTASDNDIRTINDLSQQFTSALSDWIGTEDVTIKQGEDWLELEIKSRVLFESGEARLARPAIPVLGEIASILQTSANPIQVEGFTDNNPINTPRFPSNWELSAARAASVVHLLDRYGIQPDRMSAIGYGEYKPIASNDTEAGRQKNRRVVLVVLGNDMSRRDITVFEHTDALTTPQAPTAISNDGSQLGIDNRGGQ</sequence>
<evidence type="ECO:0000256" key="7">
    <source>
        <dbReference type="PROSITE-ProRule" id="PRU00473"/>
    </source>
</evidence>
<name>A0ABP3D7Q2_9GAMM</name>
<dbReference type="Pfam" id="PF13677">
    <property type="entry name" value="MotB_plug"/>
    <property type="match status" value="1"/>
</dbReference>
<dbReference type="PANTHER" id="PTHR30329:SF20">
    <property type="entry name" value="EXPORTED PROTEIN"/>
    <property type="match status" value="1"/>
</dbReference>
<organism evidence="11 12">
    <name type="scientific">Methylophaga marina</name>
    <dbReference type="NCBI Taxonomy" id="45495"/>
    <lineage>
        <taxon>Bacteria</taxon>
        <taxon>Pseudomonadati</taxon>
        <taxon>Pseudomonadota</taxon>
        <taxon>Gammaproteobacteria</taxon>
        <taxon>Thiotrichales</taxon>
        <taxon>Piscirickettsiaceae</taxon>
        <taxon>Methylophaga</taxon>
    </lineage>
</organism>
<protein>
    <submittedName>
        <fullName evidence="11">Flagellar motor protein MotD</fullName>
    </submittedName>
</protein>
<dbReference type="EMBL" id="BAAADG010000005">
    <property type="protein sequence ID" value="GAA0225540.1"/>
    <property type="molecule type" value="Genomic_DNA"/>
</dbReference>
<evidence type="ECO:0000256" key="6">
    <source>
        <dbReference type="ARBA" id="ARBA00023136"/>
    </source>
</evidence>
<dbReference type="CDD" id="cd07185">
    <property type="entry name" value="OmpA_C-like"/>
    <property type="match status" value="1"/>
</dbReference>
<evidence type="ECO:0000256" key="4">
    <source>
        <dbReference type="ARBA" id="ARBA00022692"/>
    </source>
</evidence>
<dbReference type="Proteomes" id="UP001501476">
    <property type="component" value="Unassembled WGS sequence"/>
</dbReference>
<evidence type="ECO:0000256" key="8">
    <source>
        <dbReference type="SAM" id="MobiDB-lite"/>
    </source>
</evidence>
<feature type="domain" description="OmpA-like" evidence="10">
    <location>
        <begin position="140"/>
        <end position="260"/>
    </location>
</feature>
<dbReference type="Gene3D" id="3.30.1330.60">
    <property type="entry name" value="OmpA-like domain"/>
    <property type="match status" value="1"/>
</dbReference>
<feature type="compositionally biased region" description="Polar residues" evidence="8">
    <location>
        <begin position="278"/>
        <end position="289"/>
    </location>
</feature>
<dbReference type="InterPro" id="IPR050330">
    <property type="entry name" value="Bact_OuterMem_StrucFunc"/>
</dbReference>
<reference evidence="12" key="1">
    <citation type="journal article" date="2019" name="Int. J. Syst. Evol. Microbiol.">
        <title>The Global Catalogue of Microorganisms (GCM) 10K type strain sequencing project: providing services to taxonomists for standard genome sequencing and annotation.</title>
        <authorList>
            <consortium name="The Broad Institute Genomics Platform"/>
            <consortium name="The Broad Institute Genome Sequencing Center for Infectious Disease"/>
            <person name="Wu L."/>
            <person name="Ma J."/>
        </authorList>
    </citation>
    <scope>NUCLEOTIDE SEQUENCE [LARGE SCALE GENOMIC DNA]</scope>
    <source>
        <strain evidence="12">JCM 6886</strain>
    </source>
</reference>
<evidence type="ECO:0000256" key="5">
    <source>
        <dbReference type="ARBA" id="ARBA00022989"/>
    </source>
</evidence>
<feature type="region of interest" description="Disordered" evidence="8">
    <location>
        <begin position="278"/>
        <end position="299"/>
    </location>
</feature>
<keyword evidence="11" id="KW-0969">Cilium</keyword>
<dbReference type="PANTHER" id="PTHR30329">
    <property type="entry name" value="STATOR ELEMENT OF FLAGELLAR MOTOR COMPLEX"/>
    <property type="match status" value="1"/>
</dbReference>
<keyword evidence="4 9" id="KW-0812">Transmembrane</keyword>
<evidence type="ECO:0000259" key="10">
    <source>
        <dbReference type="PROSITE" id="PS51123"/>
    </source>
</evidence>
<dbReference type="PRINTS" id="PR01023">
    <property type="entry name" value="NAFLGMOTY"/>
</dbReference>
<dbReference type="PROSITE" id="PS51123">
    <property type="entry name" value="OMPA_2"/>
    <property type="match status" value="1"/>
</dbReference>
<dbReference type="Pfam" id="PF00691">
    <property type="entry name" value="OmpA"/>
    <property type="match status" value="1"/>
</dbReference>
<feature type="transmembrane region" description="Helical" evidence="9">
    <location>
        <begin position="20"/>
        <end position="37"/>
    </location>
</feature>